<comment type="subcellular location">
    <subcellularLocation>
        <location evidence="1">Membrane</location>
    </subcellularLocation>
</comment>
<organism evidence="6 7">
    <name type="scientific">Eptatretus burgeri</name>
    <name type="common">Inshore hagfish</name>
    <dbReference type="NCBI Taxonomy" id="7764"/>
    <lineage>
        <taxon>Eukaryota</taxon>
        <taxon>Metazoa</taxon>
        <taxon>Chordata</taxon>
        <taxon>Craniata</taxon>
        <taxon>Vertebrata</taxon>
        <taxon>Cyclostomata</taxon>
        <taxon>Myxini</taxon>
        <taxon>Myxiniformes</taxon>
        <taxon>Myxinidae</taxon>
        <taxon>Eptatretinae</taxon>
        <taxon>Eptatretus</taxon>
    </lineage>
</organism>
<reference evidence="6" key="2">
    <citation type="submission" date="2025-09" db="UniProtKB">
        <authorList>
            <consortium name="Ensembl"/>
        </authorList>
    </citation>
    <scope>IDENTIFICATION</scope>
</reference>
<dbReference type="GO" id="GO:0004930">
    <property type="term" value="F:G protein-coupled receptor activity"/>
    <property type="evidence" value="ECO:0007669"/>
    <property type="project" value="InterPro"/>
</dbReference>
<feature type="transmembrane region" description="Helical" evidence="5">
    <location>
        <begin position="221"/>
        <end position="244"/>
    </location>
</feature>
<feature type="transmembrane region" description="Helical" evidence="5">
    <location>
        <begin position="72"/>
        <end position="95"/>
    </location>
</feature>
<evidence type="ECO:0000256" key="3">
    <source>
        <dbReference type="ARBA" id="ARBA00022989"/>
    </source>
</evidence>
<evidence type="ECO:0000313" key="7">
    <source>
        <dbReference type="Proteomes" id="UP000694388"/>
    </source>
</evidence>
<proteinExistence type="predicted"/>
<protein>
    <submittedName>
        <fullName evidence="6">Uncharacterized protein</fullName>
    </submittedName>
</protein>
<feature type="transmembrane region" description="Helical" evidence="5">
    <location>
        <begin position="147"/>
        <end position="173"/>
    </location>
</feature>
<dbReference type="PRINTS" id="PR00237">
    <property type="entry name" value="GPCRRHODOPSN"/>
</dbReference>
<evidence type="ECO:0000256" key="4">
    <source>
        <dbReference type="ARBA" id="ARBA00023136"/>
    </source>
</evidence>
<keyword evidence="4 5" id="KW-0472">Membrane</keyword>
<dbReference type="SUPFAM" id="SSF81321">
    <property type="entry name" value="Family A G protein-coupled receptor-like"/>
    <property type="match status" value="1"/>
</dbReference>
<keyword evidence="3 5" id="KW-1133">Transmembrane helix</keyword>
<evidence type="ECO:0000256" key="1">
    <source>
        <dbReference type="ARBA" id="ARBA00004370"/>
    </source>
</evidence>
<keyword evidence="2 5" id="KW-0812">Transmembrane</keyword>
<dbReference type="AlphaFoldDB" id="A0A8C4WX23"/>
<keyword evidence="7" id="KW-1185">Reference proteome</keyword>
<reference evidence="6" key="1">
    <citation type="submission" date="2025-08" db="UniProtKB">
        <authorList>
            <consortium name="Ensembl"/>
        </authorList>
    </citation>
    <scope>IDENTIFICATION</scope>
</reference>
<dbReference type="GO" id="GO:0016020">
    <property type="term" value="C:membrane"/>
    <property type="evidence" value="ECO:0007669"/>
    <property type="project" value="UniProtKB-SubCell"/>
</dbReference>
<feature type="transmembrane region" description="Helical" evidence="5">
    <location>
        <begin position="20"/>
        <end position="41"/>
    </location>
</feature>
<dbReference type="Proteomes" id="UP000694388">
    <property type="component" value="Unplaced"/>
</dbReference>
<evidence type="ECO:0000256" key="5">
    <source>
        <dbReference type="SAM" id="Phobius"/>
    </source>
</evidence>
<evidence type="ECO:0000313" key="6">
    <source>
        <dbReference type="Ensembl" id="ENSEBUP00000017093.1"/>
    </source>
</evidence>
<feature type="transmembrane region" description="Helical" evidence="5">
    <location>
        <begin position="115"/>
        <end position="135"/>
    </location>
</feature>
<dbReference type="Gene3D" id="1.20.1070.10">
    <property type="entry name" value="Rhodopsin 7-helix transmembrane proteins"/>
    <property type="match status" value="1"/>
</dbReference>
<sequence length="399" mass="44593">MNCTPLETVSDGNIYLTFIYIRAAISLLAIAVNSLLLATLLRSIVQHNIGNSLTRELRPDDGGSTLFKVNMLIFNVALADLLFMLLVFVWEMYVLNKYKVSIPVGTLLPADGFDIYIACAVMVSMLVSSLLLLVLRPCSFRVHDLKGQVCLTVLSAWAIAIVVGFVLQLIIYYTDRDNNSHGCAVWYIIIHDIALSTPVVTCILALCAMSHCQNCSTNPKLSLAFGLVSTYICCWFPYVTYHWLTAQHIRGNTRLDSSLPNLALMHEVTWTLFVFKSFVTPFICAGTNGGVRCLCRCRICPLQPIPHGEPILITSREQHGSNWTCTDSDDLLPEIEWDSQGMNEAKVVYCGADRTTRWDGEIIELKTRRELLKLCAFILVLLEPGNWNGRLCTWSGAQD</sequence>
<dbReference type="InterPro" id="IPR000276">
    <property type="entry name" value="GPCR_Rhodpsn"/>
</dbReference>
<accession>A0A8C4WX23</accession>
<feature type="transmembrane region" description="Helical" evidence="5">
    <location>
        <begin position="185"/>
        <end position="209"/>
    </location>
</feature>
<dbReference type="Ensembl" id="ENSEBUT00000017669.1">
    <property type="protein sequence ID" value="ENSEBUP00000017093.1"/>
    <property type="gene ID" value="ENSEBUG00000010690.1"/>
</dbReference>
<evidence type="ECO:0000256" key="2">
    <source>
        <dbReference type="ARBA" id="ARBA00022692"/>
    </source>
</evidence>
<name>A0A8C4WX23_EPTBU</name>